<gene>
    <name evidence="2" type="ORF">AM571_CH00065</name>
</gene>
<evidence type="ECO:0000313" key="3">
    <source>
        <dbReference type="Proteomes" id="UP000185109"/>
    </source>
</evidence>
<dbReference type="EMBL" id="CP017241">
    <property type="protein sequence ID" value="APO72926.1"/>
    <property type="molecule type" value="Genomic_DNA"/>
</dbReference>
<reference evidence="2 3" key="1">
    <citation type="submission" date="2016-09" db="EMBL/GenBank/DDBJ databases">
        <title>The complete genome sequences of Rhizobium gallicum, symbiovars gallicum and phaseoli, symbionts associated to common bean (Phaseolus vulgaris).</title>
        <authorList>
            <person name="Bustos P."/>
            <person name="Santamaria R.I."/>
            <person name="Perez-Carrascal O.M."/>
            <person name="Juarez S."/>
            <person name="Lozano L."/>
            <person name="Martinez-Flores I."/>
            <person name="Martinez-Romero E."/>
            <person name="Cevallos M."/>
            <person name="Romero D."/>
            <person name="Davila G."/>
            <person name="Gonzalez V."/>
        </authorList>
    </citation>
    <scope>NUCLEOTIDE SEQUENCE [LARGE SCALE GENOMIC DNA]</scope>
    <source>
        <strain evidence="2 3">8C-3</strain>
    </source>
</reference>
<organism evidence="2 3">
    <name type="scientific">Rhizobium etli 8C-3</name>
    <dbReference type="NCBI Taxonomy" id="538025"/>
    <lineage>
        <taxon>Bacteria</taxon>
        <taxon>Pseudomonadati</taxon>
        <taxon>Pseudomonadota</taxon>
        <taxon>Alphaproteobacteria</taxon>
        <taxon>Hyphomicrobiales</taxon>
        <taxon>Rhizobiaceae</taxon>
        <taxon>Rhizobium/Agrobacterium group</taxon>
        <taxon>Rhizobium</taxon>
    </lineage>
</organism>
<evidence type="ECO:0000256" key="1">
    <source>
        <dbReference type="SAM" id="MobiDB-lite"/>
    </source>
</evidence>
<evidence type="ECO:0000313" key="2">
    <source>
        <dbReference type="EMBL" id="APO72926.1"/>
    </source>
</evidence>
<name>A0A1L5NYK5_RHIET</name>
<accession>A0A1L5NYK5</accession>
<dbReference type="Proteomes" id="UP000185109">
    <property type="component" value="Chromosome"/>
</dbReference>
<feature type="region of interest" description="Disordered" evidence="1">
    <location>
        <begin position="1"/>
        <end position="55"/>
    </location>
</feature>
<dbReference type="AlphaFoldDB" id="A0A1L5NYK5"/>
<proteinExistence type="predicted"/>
<protein>
    <submittedName>
        <fullName evidence="2">Uncharacterized protein</fullName>
    </submittedName>
</protein>
<sequence length="125" mass="13843">MIDNTGFDKSAQFEQMMPVAPVAREPRRIEAQDSPDLASAEPGDQTVEAGPRYRSTRRSPEIVIDNLDVDKAVATCDVDQIILAPLAFQIGHDLGLRGLAYIYDRLALKHGRREISACHRQAPLC</sequence>